<sequence>MSAMKLTVLGYYGGYPYAGHGTSGYLIQSETGFNLLLECGSGVLLALQKYLDPLQLDAVLLSHYHHDHTADVGVLQYYWQLAPGQHKEPVLPIYGHTRETLSFAALTMPNITQGQAYDPDGVLKLGPFEITFLPTKHPVPAYAMRIEETSTGKVLTFTSDTAYIETLVDFAKDSDLLMTDTNFFDDKTGKIWHMTSTQSGKLAQKAKVKHLLLTHLPQHGDLEKLKKEAEITSEGILVDYAQEGLTIKLA</sequence>
<name>A0A0R1XW97_9LACO</name>
<accession>A0A0R1XW97</accession>
<dbReference type="PATRIC" id="fig|1423734.3.peg.1123"/>
<proteinExistence type="predicted"/>
<dbReference type="GO" id="GO:0042781">
    <property type="term" value="F:3'-tRNA processing endoribonuclease activity"/>
    <property type="evidence" value="ECO:0007669"/>
    <property type="project" value="TreeGrafter"/>
</dbReference>
<dbReference type="PANTHER" id="PTHR46018:SF4">
    <property type="entry name" value="METALLO-HYDROLASE YHFI-RELATED"/>
    <property type="match status" value="1"/>
</dbReference>
<dbReference type="Gene3D" id="3.60.15.10">
    <property type="entry name" value="Ribonuclease Z/Hydroxyacylglutathione hydrolase-like"/>
    <property type="match status" value="1"/>
</dbReference>
<feature type="domain" description="Metallo-beta-lactamase" evidence="2">
    <location>
        <begin position="21"/>
        <end position="219"/>
    </location>
</feature>
<protein>
    <submittedName>
        <fullName evidence="3">Beta-lactamase domain-containing protein</fullName>
    </submittedName>
</protein>
<dbReference type="SUPFAM" id="SSF56281">
    <property type="entry name" value="Metallo-hydrolase/oxidoreductase"/>
    <property type="match status" value="1"/>
</dbReference>
<organism evidence="3 4">
    <name type="scientific">Agrilactobacillus composti DSM 18527 = JCM 14202</name>
    <dbReference type="NCBI Taxonomy" id="1423734"/>
    <lineage>
        <taxon>Bacteria</taxon>
        <taxon>Bacillati</taxon>
        <taxon>Bacillota</taxon>
        <taxon>Bacilli</taxon>
        <taxon>Lactobacillales</taxon>
        <taxon>Lactobacillaceae</taxon>
        <taxon>Agrilactobacillus</taxon>
    </lineage>
</organism>
<dbReference type="STRING" id="1423734.FC83_GL001110"/>
<dbReference type="SMART" id="SM00849">
    <property type="entry name" value="Lactamase_B"/>
    <property type="match status" value="1"/>
</dbReference>
<dbReference type="PANTHER" id="PTHR46018">
    <property type="entry name" value="ZINC PHOSPHODIESTERASE ELAC PROTEIN 1"/>
    <property type="match status" value="1"/>
</dbReference>
<dbReference type="eggNOG" id="COG1234">
    <property type="taxonomic scope" value="Bacteria"/>
</dbReference>
<comment type="caution">
    <text evidence="3">The sequence shown here is derived from an EMBL/GenBank/DDBJ whole genome shotgun (WGS) entry which is preliminary data.</text>
</comment>
<dbReference type="InterPro" id="IPR036866">
    <property type="entry name" value="RibonucZ/Hydroxyglut_hydro"/>
</dbReference>
<dbReference type="Pfam" id="PF12706">
    <property type="entry name" value="Lactamase_B_2"/>
    <property type="match status" value="1"/>
</dbReference>
<evidence type="ECO:0000259" key="2">
    <source>
        <dbReference type="SMART" id="SM00849"/>
    </source>
</evidence>
<keyword evidence="4" id="KW-1185">Reference proteome</keyword>
<evidence type="ECO:0000313" key="4">
    <source>
        <dbReference type="Proteomes" id="UP000051236"/>
    </source>
</evidence>
<dbReference type="InterPro" id="IPR001279">
    <property type="entry name" value="Metallo-B-lactamas"/>
</dbReference>
<keyword evidence="1" id="KW-0862">Zinc</keyword>
<dbReference type="CDD" id="cd07716">
    <property type="entry name" value="RNaseZ_short-form-like_MBL-fold"/>
    <property type="match status" value="1"/>
</dbReference>
<evidence type="ECO:0000256" key="1">
    <source>
        <dbReference type="ARBA" id="ARBA00022833"/>
    </source>
</evidence>
<dbReference type="EMBL" id="AZGA01000084">
    <property type="protein sequence ID" value="KRM31107.1"/>
    <property type="molecule type" value="Genomic_DNA"/>
</dbReference>
<dbReference type="Proteomes" id="UP000051236">
    <property type="component" value="Unassembled WGS sequence"/>
</dbReference>
<evidence type="ECO:0000313" key="3">
    <source>
        <dbReference type="EMBL" id="KRM31107.1"/>
    </source>
</evidence>
<reference evidence="3 4" key="1">
    <citation type="journal article" date="2015" name="Genome Announc.">
        <title>Expanding the biotechnology potential of lactobacilli through comparative genomics of 213 strains and associated genera.</title>
        <authorList>
            <person name="Sun Z."/>
            <person name="Harris H.M."/>
            <person name="McCann A."/>
            <person name="Guo C."/>
            <person name="Argimon S."/>
            <person name="Zhang W."/>
            <person name="Yang X."/>
            <person name="Jeffery I.B."/>
            <person name="Cooney J.C."/>
            <person name="Kagawa T.F."/>
            <person name="Liu W."/>
            <person name="Song Y."/>
            <person name="Salvetti E."/>
            <person name="Wrobel A."/>
            <person name="Rasinkangas P."/>
            <person name="Parkhill J."/>
            <person name="Rea M.C."/>
            <person name="O'Sullivan O."/>
            <person name="Ritari J."/>
            <person name="Douillard F.P."/>
            <person name="Paul Ross R."/>
            <person name="Yang R."/>
            <person name="Briner A.E."/>
            <person name="Felis G.E."/>
            <person name="de Vos W.M."/>
            <person name="Barrangou R."/>
            <person name="Klaenhammer T.R."/>
            <person name="Caufield P.W."/>
            <person name="Cui Y."/>
            <person name="Zhang H."/>
            <person name="O'Toole P.W."/>
        </authorList>
    </citation>
    <scope>NUCLEOTIDE SEQUENCE [LARGE SCALE GENOMIC DNA]</scope>
    <source>
        <strain evidence="3 4">DSM 18527</strain>
    </source>
</reference>
<dbReference type="AlphaFoldDB" id="A0A0R1XW97"/>
<gene>
    <name evidence="3" type="ORF">FC83_GL001110</name>
</gene>